<evidence type="ECO:0000256" key="1">
    <source>
        <dbReference type="SAM" id="MobiDB-lite"/>
    </source>
</evidence>
<gene>
    <name evidence="2" type="ORF">WA026_008239</name>
</gene>
<reference evidence="2 3" key="1">
    <citation type="submission" date="2023-03" db="EMBL/GenBank/DDBJ databases">
        <title>Genome insight into feeding habits of ladybird beetles.</title>
        <authorList>
            <person name="Li H.-S."/>
            <person name="Huang Y.-H."/>
            <person name="Pang H."/>
        </authorList>
    </citation>
    <scope>NUCLEOTIDE SEQUENCE [LARGE SCALE GENOMIC DNA]</scope>
    <source>
        <strain evidence="2">SYSU_2023b</strain>
        <tissue evidence="2">Whole body</tissue>
    </source>
</reference>
<protein>
    <submittedName>
        <fullName evidence="2">Uncharacterized protein</fullName>
    </submittedName>
</protein>
<sequence length="132" mass="15406">MEINYDVAVKRKIVEDRKAEVSPLKKKKFIDADTQTVDDFPLETMSVSTESNENTQEQKEAVDEQTQSTIVVEESPSPPKQVVKIFDDKRLEIIRKNRLRFFLSAMTGQEIPSIPIEDRRKALDQDWRPKKR</sequence>
<feature type="region of interest" description="Disordered" evidence="1">
    <location>
        <begin position="47"/>
        <end position="77"/>
    </location>
</feature>
<comment type="caution">
    <text evidence="2">The sequence shown here is derived from an EMBL/GenBank/DDBJ whole genome shotgun (WGS) entry which is preliminary data.</text>
</comment>
<dbReference type="Proteomes" id="UP001431783">
    <property type="component" value="Unassembled WGS sequence"/>
</dbReference>
<keyword evidence="3" id="KW-1185">Reference proteome</keyword>
<name>A0AAW1TQJ8_9CUCU</name>
<evidence type="ECO:0000313" key="3">
    <source>
        <dbReference type="Proteomes" id="UP001431783"/>
    </source>
</evidence>
<organism evidence="2 3">
    <name type="scientific">Henosepilachna vigintioctopunctata</name>
    <dbReference type="NCBI Taxonomy" id="420089"/>
    <lineage>
        <taxon>Eukaryota</taxon>
        <taxon>Metazoa</taxon>
        <taxon>Ecdysozoa</taxon>
        <taxon>Arthropoda</taxon>
        <taxon>Hexapoda</taxon>
        <taxon>Insecta</taxon>
        <taxon>Pterygota</taxon>
        <taxon>Neoptera</taxon>
        <taxon>Endopterygota</taxon>
        <taxon>Coleoptera</taxon>
        <taxon>Polyphaga</taxon>
        <taxon>Cucujiformia</taxon>
        <taxon>Coccinelloidea</taxon>
        <taxon>Coccinellidae</taxon>
        <taxon>Epilachninae</taxon>
        <taxon>Epilachnini</taxon>
        <taxon>Henosepilachna</taxon>
    </lineage>
</organism>
<accession>A0AAW1TQJ8</accession>
<proteinExistence type="predicted"/>
<dbReference type="AlphaFoldDB" id="A0AAW1TQJ8"/>
<evidence type="ECO:0000313" key="2">
    <source>
        <dbReference type="EMBL" id="KAK9870678.1"/>
    </source>
</evidence>
<dbReference type="EMBL" id="JARQZJ010000003">
    <property type="protein sequence ID" value="KAK9870678.1"/>
    <property type="molecule type" value="Genomic_DNA"/>
</dbReference>